<keyword evidence="6" id="KW-0788">Thiol protease</keyword>
<dbReference type="InterPro" id="IPR018392">
    <property type="entry name" value="LysM"/>
</dbReference>
<reference evidence="9 10" key="1">
    <citation type="journal article" date="2015" name="Genome Announc.">
        <title>Expanding the biotechnology potential of lactobacilli through comparative genomics of 213 strains and associated genera.</title>
        <authorList>
            <person name="Sun Z."/>
            <person name="Harris H.M."/>
            <person name="McCann A."/>
            <person name="Guo C."/>
            <person name="Argimon S."/>
            <person name="Zhang W."/>
            <person name="Yang X."/>
            <person name="Jeffery I.B."/>
            <person name="Cooney J.C."/>
            <person name="Kagawa T.F."/>
            <person name="Liu W."/>
            <person name="Song Y."/>
            <person name="Salvetti E."/>
            <person name="Wrobel A."/>
            <person name="Rasinkangas P."/>
            <person name="Parkhill J."/>
            <person name="Rea M.C."/>
            <person name="O'Sullivan O."/>
            <person name="Ritari J."/>
            <person name="Douillard F.P."/>
            <person name="Paul Ross R."/>
            <person name="Yang R."/>
            <person name="Briner A.E."/>
            <person name="Felis G.E."/>
            <person name="de Vos W.M."/>
            <person name="Barrangou R."/>
            <person name="Klaenhammer T.R."/>
            <person name="Caufield P.W."/>
            <person name="Cui Y."/>
            <person name="Zhang H."/>
            <person name="O'Toole P.W."/>
        </authorList>
    </citation>
    <scope>NUCLEOTIDE SEQUENCE [LARGE SCALE GENOMIC DNA]</scope>
    <source>
        <strain evidence="9 10">JCM 15530</strain>
    </source>
</reference>
<dbReference type="InterPro" id="IPR000064">
    <property type="entry name" value="NLP_P60_dom"/>
</dbReference>
<keyword evidence="5 9" id="KW-0378">Hydrolase</keyword>
<keyword evidence="2" id="KW-0645">Protease</keyword>
<keyword evidence="4" id="KW-0677">Repeat</keyword>
<feature type="domain" description="NlpC/P60" evidence="8">
    <location>
        <begin position="252"/>
        <end position="375"/>
    </location>
</feature>
<dbReference type="InterPro" id="IPR051202">
    <property type="entry name" value="Peptidase_C40"/>
</dbReference>
<dbReference type="GO" id="GO:0008234">
    <property type="term" value="F:cysteine-type peptidase activity"/>
    <property type="evidence" value="ECO:0007669"/>
    <property type="project" value="UniProtKB-KW"/>
</dbReference>
<dbReference type="STRING" id="1302272.FC96_GL000447"/>
<evidence type="ECO:0000259" key="8">
    <source>
        <dbReference type="PROSITE" id="PS51935"/>
    </source>
</evidence>
<evidence type="ECO:0000259" key="7">
    <source>
        <dbReference type="PROSITE" id="PS51782"/>
    </source>
</evidence>
<sequence length="375" mass="39970">MKTGYFFLWLFLVFCCIRKKNLTFCGAIFGKCVNMNLYHFKTRYLIWRHTKEWFDLGKRQTAVKAATAGLIGAAGLMVAGGLSASAKTITVKSGDSMWGIANKYGVTIKTLEQLNHIKQTKAGVDQIFAGQKIVLPGRTTAPLGTKSAKAKAAGTTKQVVRSVKATTATTRTTGTTYTVRSGDSLSRISSKYGVTINQLKSWNGLKSNFIYPGEKLAVRASAAQKSGSVVKPLKQSVSKKKATTTKADAVIANSTTSVTGLAVKLAGMKIPYVWGGASLSGMDCSGLVSYVYGHAAGISLAHSTVSQEKAVSTHSVADAQPGDILFWGQEGATYHDAIYIGNNQYVAAPQPGQNVEIETISQYFMPSFAGTVTDA</sequence>
<organism evidence="9 10">
    <name type="scientific">Secundilactobacillus kimchicus JCM 15530</name>
    <dbReference type="NCBI Taxonomy" id="1302272"/>
    <lineage>
        <taxon>Bacteria</taxon>
        <taxon>Bacillati</taxon>
        <taxon>Bacillota</taxon>
        <taxon>Bacilli</taxon>
        <taxon>Lactobacillales</taxon>
        <taxon>Lactobacillaceae</taxon>
        <taxon>Secundilactobacillus</taxon>
    </lineage>
</organism>
<dbReference type="PROSITE" id="PS51782">
    <property type="entry name" value="LYSM"/>
    <property type="match status" value="2"/>
</dbReference>
<keyword evidence="3" id="KW-0732">Signal</keyword>
<evidence type="ECO:0000313" key="9">
    <source>
        <dbReference type="EMBL" id="KRK49515.1"/>
    </source>
</evidence>
<dbReference type="EMBL" id="AZCX01000001">
    <property type="protein sequence ID" value="KRK49515.1"/>
    <property type="molecule type" value="Genomic_DNA"/>
</dbReference>
<dbReference type="GO" id="GO:0006508">
    <property type="term" value="P:proteolysis"/>
    <property type="evidence" value="ECO:0007669"/>
    <property type="project" value="UniProtKB-KW"/>
</dbReference>
<evidence type="ECO:0000256" key="4">
    <source>
        <dbReference type="ARBA" id="ARBA00022737"/>
    </source>
</evidence>
<evidence type="ECO:0000256" key="6">
    <source>
        <dbReference type="ARBA" id="ARBA00022807"/>
    </source>
</evidence>
<evidence type="ECO:0000256" key="5">
    <source>
        <dbReference type="ARBA" id="ARBA00022801"/>
    </source>
</evidence>
<dbReference type="InterPro" id="IPR036779">
    <property type="entry name" value="LysM_dom_sf"/>
</dbReference>
<dbReference type="CDD" id="cd00118">
    <property type="entry name" value="LysM"/>
    <property type="match status" value="2"/>
</dbReference>
<dbReference type="SUPFAM" id="SSF54001">
    <property type="entry name" value="Cysteine proteinases"/>
    <property type="match status" value="1"/>
</dbReference>
<dbReference type="PROSITE" id="PS51935">
    <property type="entry name" value="NLPC_P60"/>
    <property type="match status" value="1"/>
</dbReference>
<evidence type="ECO:0000256" key="3">
    <source>
        <dbReference type="ARBA" id="ARBA00022729"/>
    </source>
</evidence>
<dbReference type="SMART" id="SM00257">
    <property type="entry name" value="LysM"/>
    <property type="match status" value="2"/>
</dbReference>
<dbReference type="Gene3D" id="3.90.1720.10">
    <property type="entry name" value="endopeptidase domain like (from Nostoc punctiforme)"/>
    <property type="match status" value="1"/>
</dbReference>
<dbReference type="PANTHER" id="PTHR47053:SF1">
    <property type="entry name" value="MUREIN DD-ENDOPEPTIDASE MEPH-RELATED"/>
    <property type="match status" value="1"/>
</dbReference>
<comment type="caution">
    <text evidence="9">The sequence shown here is derived from an EMBL/GenBank/DDBJ whole genome shotgun (WGS) entry which is preliminary data.</text>
</comment>
<dbReference type="PANTHER" id="PTHR47053">
    <property type="entry name" value="MUREIN DD-ENDOPEPTIDASE MEPH-RELATED"/>
    <property type="match status" value="1"/>
</dbReference>
<feature type="domain" description="LysM" evidence="7">
    <location>
        <begin position="175"/>
        <end position="218"/>
    </location>
</feature>
<accession>A0A0R1HTB0</accession>
<evidence type="ECO:0000256" key="1">
    <source>
        <dbReference type="ARBA" id="ARBA00007074"/>
    </source>
</evidence>
<dbReference type="Proteomes" id="UP000050911">
    <property type="component" value="Unassembled WGS sequence"/>
</dbReference>
<evidence type="ECO:0000313" key="10">
    <source>
        <dbReference type="Proteomes" id="UP000050911"/>
    </source>
</evidence>
<dbReference type="Pfam" id="PF00877">
    <property type="entry name" value="NLPC_P60"/>
    <property type="match status" value="1"/>
</dbReference>
<dbReference type="SUPFAM" id="SSF54106">
    <property type="entry name" value="LysM domain"/>
    <property type="match status" value="2"/>
</dbReference>
<proteinExistence type="inferred from homology"/>
<name>A0A0R1HTB0_9LACO</name>
<comment type="similarity">
    <text evidence="1">Belongs to the peptidase C40 family.</text>
</comment>
<dbReference type="InterPro" id="IPR038765">
    <property type="entry name" value="Papain-like_cys_pep_sf"/>
</dbReference>
<dbReference type="AlphaFoldDB" id="A0A0R1HTB0"/>
<evidence type="ECO:0000256" key="2">
    <source>
        <dbReference type="ARBA" id="ARBA00022670"/>
    </source>
</evidence>
<gene>
    <name evidence="9" type="ORF">FC96_GL000447</name>
</gene>
<feature type="domain" description="LysM" evidence="7">
    <location>
        <begin position="87"/>
        <end position="135"/>
    </location>
</feature>
<protein>
    <submittedName>
        <fullName evidence="9">Cell wall-associated hydrolase</fullName>
    </submittedName>
</protein>
<dbReference type="Pfam" id="PF01476">
    <property type="entry name" value="LysM"/>
    <property type="match status" value="2"/>
</dbReference>
<dbReference type="PATRIC" id="fig|1302272.5.peg.445"/>
<dbReference type="Gene3D" id="3.10.350.10">
    <property type="entry name" value="LysM domain"/>
    <property type="match status" value="2"/>
</dbReference>
<keyword evidence="10" id="KW-1185">Reference proteome</keyword>